<protein>
    <submittedName>
        <fullName evidence="4">Putative heat shock protein YegD</fullName>
    </submittedName>
</protein>
<evidence type="ECO:0000313" key="4">
    <source>
        <dbReference type="EMBL" id="EYD73636.1"/>
    </source>
</evidence>
<dbReference type="PROSITE" id="PS01036">
    <property type="entry name" value="HSP70_3"/>
    <property type="match status" value="1"/>
</dbReference>
<dbReference type="Gene3D" id="3.30.420.40">
    <property type="match status" value="3"/>
</dbReference>
<dbReference type="InterPro" id="IPR043129">
    <property type="entry name" value="ATPase_NBD"/>
</dbReference>
<dbReference type="Gene3D" id="3.90.640.10">
    <property type="entry name" value="Actin, Chain A, domain 4"/>
    <property type="match status" value="1"/>
</dbReference>
<comment type="caution">
    <text evidence="4">The sequence shown here is derived from an EMBL/GenBank/DDBJ whole genome shotgun (WGS) entry which is preliminary data.</text>
</comment>
<dbReference type="Pfam" id="PF00012">
    <property type="entry name" value="HSP70"/>
    <property type="match status" value="1"/>
</dbReference>
<reference evidence="4 5" key="1">
    <citation type="submission" date="2013-03" db="EMBL/GenBank/DDBJ databases">
        <authorList>
            <person name="Fiebig A."/>
            <person name="Goeker M."/>
            <person name="Klenk H.-P.P."/>
        </authorList>
    </citation>
    <scope>NUCLEOTIDE SEQUENCE [LARGE SCALE GENOMIC DNA]</scope>
    <source>
        <strain evidence="4 5">DSM 17492</strain>
    </source>
</reference>
<organism evidence="4 5">
    <name type="scientific">Limimaricola hongkongensis DSM 17492</name>
    <dbReference type="NCBI Taxonomy" id="1122180"/>
    <lineage>
        <taxon>Bacteria</taxon>
        <taxon>Pseudomonadati</taxon>
        <taxon>Pseudomonadota</taxon>
        <taxon>Alphaproteobacteria</taxon>
        <taxon>Rhodobacterales</taxon>
        <taxon>Paracoccaceae</taxon>
        <taxon>Limimaricola</taxon>
    </lineage>
</organism>
<dbReference type="InterPro" id="IPR013126">
    <property type="entry name" value="Hsp_70_fam"/>
</dbReference>
<dbReference type="EMBL" id="APGJ01000001">
    <property type="protein sequence ID" value="EYD73636.1"/>
    <property type="molecule type" value="Genomic_DNA"/>
</dbReference>
<dbReference type="GO" id="GO:0005524">
    <property type="term" value="F:ATP binding"/>
    <property type="evidence" value="ECO:0007669"/>
    <property type="project" value="UniProtKB-KW"/>
</dbReference>
<dbReference type="InterPro" id="IPR042054">
    <property type="entry name" value="YegD-like"/>
</dbReference>
<accession>A0A017HH15</accession>
<gene>
    <name evidence="4" type="ORF">Lokhon_00189</name>
</gene>
<keyword evidence="5" id="KW-1185">Reference proteome</keyword>
<evidence type="ECO:0000256" key="2">
    <source>
        <dbReference type="ARBA" id="ARBA00022741"/>
    </source>
</evidence>
<evidence type="ECO:0000256" key="3">
    <source>
        <dbReference type="ARBA" id="ARBA00022840"/>
    </source>
</evidence>
<evidence type="ECO:0000256" key="1">
    <source>
        <dbReference type="ARBA" id="ARBA00007381"/>
    </source>
</evidence>
<name>A0A017HH15_9RHOB</name>
<comment type="similarity">
    <text evidence="1">Belongs to the heat shock protein 70 family.</text>
</comment>
<dbReference type="InterPro" id="IPR056546">
    <property type="entry name" value="MreB_MamK-like"/>
</dbReference>
<dbReference type="SUPFAM" id="SSF53067">
    <property type="entry name" value="Actin-like ATPase domain"/>
    <property type="match status" value="2"/>
</dbReference>
<dbReference type="OrthoDB" id="9807934at2"/>
<dbReference type="STRING" id="1122180.Lokhon_00189"/>
<dbReference type="eggNOG" id="COG0443">
    <property type="taxonomic scope" value="Bacteria"/>
</dbReference>
<dbReference type="InterPro" id="IPR018181">
    <property type="entry name" value="Heat_shock_70_CS"/>
</dbReference>
<dbReference type="RefSeq" id="WP_017929962.1">
    <property type="nucleotide sequence ID" value="NZ_KB823007.1"/>
</dbReference>
<dbReference type="PROSITE" id="PS00329">
    <property type="entry name" value="HSP70_2"/>
    <property type="match status" value="1"/>
</dbReference>
<sequence>MTSTACGIDFGTSNSTVGLGCAQGARLIAVEGEEPTIPSAVFWEVDDPAPIFGRAAIDAYAEGEDGRLLRGLKSTLGSSLITERTAIGRRSVSFVEILGHYFGHLRARLDAAMPGVERAVLGRPVHFVDDDATGDRAAQDALEEIARGAGFSEVSFQYEPIAAALHYESGIAQEELVLIVDIGGGTSDFSVVRVGPGRRSRPDRADDILANDGIRVGGTDLDRLLSLASAMPHLGLGSPIRGGKGDMPRHYYVDFATWHRINRLYAARALSDLKALAREADAPELVGRMVRAVEDRRGHALAMAVEGVKVELSEAEAARLELKPLVGGPNPVVTRAEFEAAIAAPLTRIGDRIGAVLAQAGVGPQAIGTVFMTGGSSRLPILRALVAERLPEARIATGDMLGSVGTGLALEAGRRFG</sequence>
<proteinExistence type="inferred from homology"/>
<evidence type="ECO:0000313" key="5">
    <source>
        <dbReference type="Proteomes" id="UP000025047"/>
    </source>
</evidence>
<dbReference type="PATRIC" id="fig|1122180.6.peg.194"/>
<dbReference type="HOGENOM" id="CLU_033976_2_0_5"/>
<keyword evidence="4" id="KW-0346">Stress response</keyword>
<dbReference type="GO" id="GO:0140662">
    <property type="term" value="F:ATP-dependent protein folding chaperone"/>
    <property type="evidence" value="ECO:0007669"/>
    <property type="project" value="InterPro"/>
</dbReference>
<dbReference type="Pfam" id="PF06723">
    <property type="entry name" value="MreB_Mbl"/>
    <property type="match status" value="1"/>
</dbReference>
<dbReference type="Proteomes" id="UP000025047">
    <property type="component" value="Unassembled WGS sequence"/>
</dbReference>
<keyword evidence="2" id="KW-0547">Nucleotide-binding</keyword>
<dbReference type="CDD" id="cd10231">
    <property type="entry name" value="ASKHA_NBD_HSP70_YegD-like"/>
    <property type="match status" value="1"/>
</dbReference>
<dbReference type="AlphaFoldDB" id="A0A017HH15"/>
<keyword evidence="3" id="KW-0067">ATP-binding</keyword>
<dbReference type="PANTHER" id="PTHR19375">
    <property type="entry name" value="HEAT SHOCK PROTEIN 70KDA"/>
    <property type="match status" value="1"/>
</dbReference>